<dbReference type="OrthoDB" id="2413903at2759"/>
<protein>
    <submittedName>
        <fullName evidence="1">15719_t:CDS:1</fullName>
    </submittedName>
</protein>
<feature type="non-terminal residue" evidence="1">
    <location>
        <position position="1"/>
    </location>
</feature>
<dbReference type="Proteomes" id="UP000789759">
    <property type="component" value="Unassembled WGS sequence"/>
</dbReference>
<dbReference type="EMBL" id="CAJVQA010032012">
    <property type="protein sequence ID" value="CAG8802545.1"/>
    <property type="molecule type" value="Genomic_DNA"/>
</dbReference>
<organism evidence="1 2">
    <name type="scientific">Cetraspora pellucida</name>
    <dbReference type="NCBI Taxonomy" id="1433469"/>
    <lineage>
        <taxon>Eukaryota</taxon>
        <taxon>Fungi</taxon>
        <taxon>Fungi incertae sedis</taxon>
        <taxon>Mucoromycota</taxon>
        <taxon>Glomeromycotina</taxon>
        <taxon>Glomeromycetes</taxon>
        <taxon>Diversisporales</taxon>
        <taxon>Gigasporaceae</taxon>
        <taxon>Cetraspora</taxon>
    </lineage>
</organism>
<evidence type="ECO:0000313" key="2">
    <source>
        <dbReference type="Proteomes" id="UP000789759"/>
    </source>
</evidence>
<reference evidence="1" key="1">
    <citation type="submission" date="2021-06" db="EMBL/GenBank/DDBJ databases">
        <authorList>
            <person name="Kallberg Y."/>
            <person name="Tangrot J."/>
            <person name="Rosling A."/>
        </authorList>
    </citation>
    <scope>NUCLEOTIDE SEQUENCE</scope>
    <source>
        <strain evidence="1">FL966</strain>
    </source>
</reference>
<accession>A0A9N9JYR0</accession>
<sequence length="39" mass="4478">NMNSKDKMTAQEMHIELKEFTQSGEIDNNNISQVSTIHN</sequence>
<name>A0A9N9JYR0_9GLOM</name>
<evidence type="ECO:0000313" key="1">
    <source>
        <dbReference type="EMBL" id="CAG8802545.1"/>
    </source>
</evidence>
<dbReference type="AlphaFoldDB" id="A0A9N9JYR0"/>
<keyword evidence="2" id="KW-1185">Reference proteome</keyword>
<comment type="caution">
    <text evidence="1">The sequence shown here is derived from an EMBL/GenBank/DDBJ whole genome shotgun (WGS) entry which is preliminary data.</text>
</comment>
<proteinExistence type="predicted"/>
<gene>
    <name evidence="1" type="ORF">CPELLU_LOCUS17826</name>
</gene>